<keyword evidence="1" id="KW-0805">Transcription regulation</keyword>
<gene>
    <name evidence="5" type="ORF">LZG35_06875</name>
</gene>
<dbReference type="InterPro" id="IPR009057">
    <property type="entry name" value="Homeodomain-like_sf"/>
</dbReference>
<evidence type="ECO:0000259" key="4">
    <source>
        <dbReference type="PROSITE" id="PS01124"/>
    </source>
</evidence>
<dbReference type="InterPro" id="IPR029442">
    <property type="entry name" value="GyrI-like"/>
</dbReference>
<dbReference type="PANTHER" id="PTHR40055">
    <property type="entry name" value="TRANSCRIPTIONAL REGULATOR YGIV-RELATED"/>
    <property type="match status" value="1"/>
</dbReference>
<organism evidence="5 6">
    <name type="scientific">Alloalcanivorax xenomutans</name>
    <dbReference type="NCBI Taxonomy" id="1094342"/>
    <lineage>
        <taxon>Bacteria</taxon>
        <taxon>Pseudomonadati</taxon>
        <taxon>Pseudomonadota</taxon>
        <taxon>Gammaproteobacteria</taxon>
        <taxon>Oceanospirillales</taxon>
        <taxon>Alcanivoracaceae</taxon>
        <taxon>Alloalcanivorax</taxon>
    </lineage>
</organism>
<dbReference type="InterPro" id="IPR050908">
    <property type="entry name" value="SmbC-like"/>
</dbReference>
<keyword evidence="3" id="KW-0804">Transcription</keyword>
<dbReference type="Pfam" id="PF12833">
    <property type="entry name" value="HTH_18"/>
    <property type="match status" value="1"/>
</dbReference>
<feature type="domain" description="HTH araC/xylS-type" evidence="4">
    <location>
        <begin position="14"/>
        <end position="113"/>
    </location>
</feature>
<dbReference type="InterPro" id="IPR011256">
    <property type="entry name" value="Reg_factor_effector_dom_sf"/>
</dbReference>
<evidence type="ECO:0000256" key="2">
    <source>
        <dbReference type="ARBA" id="ARBA00023125"/>
    </source>
</evidence>
<evidence type="ECO:0000256" key="3">
    <source>
        <dbReference type="ARBA" id="ARBA00023163"/>
    </source>
</evidence>
<dbReference type="RefSeq" id="WP_233925510.1">
    <property type="nucleotide sequence ID" value="NZ_CP136538.1"/>
</dbReference>
<comment type="caution">
    <text evidence="5">The sequence shown here is derived from an EMBL/GenBank/DDBJ whole genome shotgun (WGS) entry which is preliminary data.</text>
</comment>
<evidence type="ECO:0000313" key="6">
    <source>
        <dbReference type="Proteomes" id="UP001107961"/>
    </source>
</evidence>
<dbReference type="SUPFAM" id="SSF55136">
    <property type="entry name" value="Probable bacterial effector-binding domain"/>
    <property type="match status" value="1"/>
</dbReference>
<dbReference type="InterPro" id="IPR020449">
    <property type="entry name" value="Tscrpt_reg_AraC-type_HTH"/>
</dbReference>
<dbReference type="EMBL" id="JAJVKT010000006">
    <property type="protein sequence ID" value="MCE7508358.1"/>
    <property type="molecule type" value="Genomic_DNA"/>
</dbReference>
<dbReference type="Gene3D" id="3.20.80.10">
    <property type="entry name" value="Regulatory factor, effector binding domain"/>
    <property type="match status" value="1"/>
</dbReference>
<keyword evidence="6" id="KW-1185">Reference proteome</keyword>
<protein>
    <submittedName>
        <fullName evidence="5">AraC family transcriptional regulator</fullName>
    </submittedName>
</protein>
<dbReference type="PANTHER" id="PTHR40055:SF1">
    <property type="entry name" value="TRANSCRIPTIONAL REGULATOR YGIV-RELATED"/>
    <property type="match status" value="1"/>
</dbReference>
<evidence type="ECO:0000256" key="1">
    <source>
        <dbReference type="ARBA" id="ARBA00023015"/>
    </source>
</evidence>
<name>A0A9Q3W5C0_9GAMM</name>
<sequence>MAESKAVKYDDRFGLVFDYINDHLSEDLSVDHLSRVANFSKFHFHRQFSLYAGISVCRYIQLMRLRRASYQLAFEDDTRVIDIALEAGFENPESFSRAFKQAFGQTPTQFRQDPAWEPWNQQYRFPIRTRTANMQVKIVHFPETRVAALEHIGPPETVNDTAKRFMQWRKETGLSPVKTSATYGLAHDDPALAAPEQFRFEVCGTVGAEVPENPQGVRNKVIPAGRCAVVRHFGSHDRIGDGAYFLYREWLPESGEELRDFPLFFHYLNLMPETPEHELITDLYLPLRD</sequence>
<dbReference type="GO" id="GO:0003700">
    <property type="term" value="F:DNA-binding transcription factor activity"/>
    <property type="evidence" value="ECO:0007669"/>
    <property type="project" value="InterPro"/>
</dbReference>
<dbReference type="SMART" id="SM00871">
    <property type="entry name" value="AraC_E_bind"/>
    <property type="match status" value="1"/>
</dbReference>
<dbReference type="Gene3D" id="1.10.10.60">
    <property type="entry name" value="Homeodomain-like"/>
    <property type="match status" value="2"/>
</dbReference>
<dbReference type="Proteomes" id="UP001107961">
    <property type="component" value="Unassembled WGS sequence"/>
</dbReference>
<dbReference type="GeneID" id="94688513"/>
<keyword evidence="2" id="KW-0238">DNA-binding</keyword>
<dbReference type="PRINTS" id="PR00032">
    <property type="entry name" value="HTHARAC"/>
</dbReference>
<dbReference type="AlphaFoldDB" id="A0A9Q3W5C0"/>
<dbReference type="SMART" id="SM00342">
    <property type="entry name" value="HTH_ARAC"/>
    <property type="match status" value="1"/>
</dbReference>
<dbReference type="SUPFAM" id="SSF46689">
    <property type="entry name" value="Homeodomain-like"/>
    <property type="match status" value="2"/>
</dbReference>
<dbReference type="Pfam" id="PF06445">
    <property type="entry name" value="GyrI-like"/>
    <property type="match status" value="1"/>
</dbReference>
<proteinExistence type="predicted"/>
<dbReference type="PROSITE" id="PS00041">
    <property type="entry name" value="HTH_ARAC_FAMILY_1"/>
    <property type="match status" value="1"/>
</dbReference>
<dbReference type="GO" id="GO:0043565">
    <property type="term" value="F:sequence-specific DNA binding"/>
    <property type="evidence" value="ECO:0007669"/>
    <property type="project" value="InterPro"/>
</dbReference>
<accession>A0A9Q3W5C0</accession>
<evidence type="ECO:0000313" key="5">
    <source>
        <dbReference type="EMBL" id="MCE7508358.1"/>
    </source>
</evidence>
<dbReference type="InterPro" id="IPR010499">
    <property type="entry name" value="AraC_E-bd"/>
</dbReference>
<dbReference type="InterPro" id="IPR018062">
    <property type="entry name" value="HTH_AraC-typ_CS"/>
</dbReference>
<dbReference type="InterPro" id="IPR018060">
    <property type="entry name" value="HTH_AraC"/>
</dbReference>
<reference evidence="5" key="1">
    <citation type="submission" date="2022-01" db="EMBL/GenBank/DDBJ databases">
        <authorList>
            <person name="Karlyshev A.V."/>
            <person name="Jaspars M."/>
        </authorList>
    </citation>
    <scope>NUCLEOTIDE SEQUENCE</scope>
    <source>
        <strain evidence="5">AGSA3-2</strain>
    </source>
</reference>
<dbReference type="PROSITE" id="PS01124">
    <property type="entry name" value="HTH_ARAC_FAMILY_2"/>
    <property type="match status" value="1"/>
</dbReference>